<evidence type="ECO:0000256" key="2">
    <source>
        <dbReference type="SAM" id="Phobius"/>
    </source>
</evidence>
<keyword evidence="2" id="KW-1133">Transmembrane helix</keyword>
<dbReference type="GO" id="GO:0003676">
    <property type="term" value="F:nucleic acid binding"/>
    <property type="evidence" value="ECO:0007669"/>
    <property type="project" value="InterPro"/>
</dbReference>
<dbReference type="Proteomes" id="UP001152797">
    <property type="component" value="Unassembled WGS sequence"/>
</dbReference>
<evidence type="ECO:0000313" key="6">
    <source>
        <dbReference type="EMBL" id="CAL4792151.1"/>
    </source>
</evidence>
<dbReference type="InterPro" id="IPR036397">
    <property type="entry name" value="RNaseH_sf"/>
</dbReference>
<organism evidence="4">
    <name type="scientific">Cladocopium goreaui</name>
    <dbReference type="NCBI Taxonomy" id="2562237"/>
    <lineage>
        <taxon>Eukaryota</taxon>
        <taxon>Sar</taxon>
        <taxon>Alveolata</taxon>
        <taxon>Dinophyceae</taxon>
        <taxon>Suessiales</taxon>
        <taxon>Symbiodiniaceae</taxon>
        <taxon>Cladocopium</taxon>
    </lineage>
</organism>
<keyword evidence="7" id="KW-1185">Reference proteome</keyword>
<dbReference type="EMBL" id="CAMXCT030003508">
    <property type="protein sequence ID" value="CAL4792151.1"/>
    <property type="molecule type" value="Genomic_DNA"/>
</dbReference>
<feature type="transmembrane region" description="Helical" evidence="2">
    <location>
        <begin position="1062"/>
        <end position="1086"/>
    </location>
</feature>
<feature type="compositionally biased region" description="Acidic residues" evidence="1">
    <location>
        <begin position="1188"/>
        <end position="1204"/>
    </location>
</feature>
<evidence type="ECO:0000313" key="5">
    <source>
        <dbReference type="EMBL" id="CAL1158214.1"/>
    </source>
</evidence>
<feature type="compositionally biased region" description="Basic and acidic residues" evidence="1">
    <location>
        <begin position="1151"/>
        <end position="1168"/>
    </location>
</feature>
<dbReference type="EMBL" id="CAMXCT020003508">
    <property type="protein sequence ID" value="CAL1158214.1"/>
    <property type="molecule type" value="Genomic_DNA"/>
</dbReference>
<name>A0A9P1G992_9DINO</name>
<evidence type="ECO:0000313" key="4">
    <source>
        <dbReference type="EMBL" id="CAI4004839.1"/>
    </source>
</evidence>
<reference evidence="4" key="1">
    <citation type="submission" date="2022-10" db="EMBL/GenBank/DDBJ databases">
        <authorList>
            <person name="Chen Y."/>
            <person name="Dougan E. K."/>
            <person name="Chan C."/>
            <person name="Rhodes N."/>
            <person name="Thang M."/>
        </authorList>
    </citation>
    <scope>NUCLEOTIDE SEQUENCE</scope>
</reference>
<dbReference type="OrthoDB" id="413122at2759"/>
<sequence>MTKLKMENLHNYHLIVTVKNQDKLHAVRPGSLKPLYDFRRIFHKLPRLASSDPTQAKRLIVGLHERLWHAPVGDVRNILQRCGQPWEVVQLAAEAVASCAVCRKYSRAGRRPQHRGAHLSPSFNDLVQMDVFQFQDHLFMLVIDEATRYKVATSCPGRYLKDILGTLMKCWIRYFGPMKIFVTDQQSALMTIEAGQEFQRLGIERRPAGTTTKKQGQMHTTTDLVERHIGLLKIQAESGRYGIELGMEELAAEAAMSQWWKSAGLFGHSEEDKGDWKMVKFPKNDSPSGDQMLRDAKTLMEYHFEHFTLHGIRFGRGMETISTPRFPKGILITWPFGTLGFSLTENPNDSHIHIKEYLKHNIEDLCHIYLYGYAKHNHEDPPMPARITRRKPLQTPGQDQLPDDAEMEVSYDHKRKDPETRTLVIAPEKRKQKILWTSTELLHQRSIWWMMQRSRKINLEPTPIWYELDGQVFRVDSDTDTLTEDQLINNWQDFENSDHQELEQFVNEKVFRKVPLADLPDEVVVVDELPTRSTTATRLSQRLILSVASTHDFVLASLDVSGAFLKGLTFEKIRQILAQKGLASPPRRVVIVPPPNVWRHLSSFDPSFNVPEELYVAFGLECLKPAYGLVDAPLAWQMTLQQFLEENGGTQSLLDDCLWHYKNLDGSIKGVIRTHVDDLAITCRQTFLDEQFKLTTKAFGKISLQMTPFTHCGCQYPKIPNGYKMDQQAFVNALKTQDIENTKDGNRPLTAAETTKFRSILGGLLWLTATRLDLIADVGILQSKVTKDIPWKLLCIHDASAASKGRTYAQEGVLILLAPDNMKFDPKVHTINGENVEEQIFGGTAHIPFSHGSKAKRVSYSTSHSETLAAISGLETATLVGLRLAELLMPEKKPTPQQLAALQESGIPYLPVDSYTDCRDFWSLTVGSTALPQDRSQHIYILQIREARIQGRIRWMILIPTQSMTSDPLTKVMVDFANEPGHAIEARRLPKIKDFTEDDLELGDDKWHESYMTAEANFWLLNFLCFANVVSPAQPSKISDQAQCSADDFGGGTITVSQDQQYVQVTILSVILVAIFCLCGALWHFWRRLLAMKTLLEEHTNRALLPIIERLIDLECHHEGVTVELDVLRRQSADSRGDLEILFRAVRHASPHPEEPARQRLRLQDPRPGKTFSSDASRSRDGEREGPDSEEFEEEYDHTDDPSLDDFTHDRNEYERRAQQAHDRARREHLIHHLTIQGNNLYRWRFIPMCSSTSTKGAFLQQPSTSSIASMLPTIHWWDKKEMKQY</sequence>
<feature type="region of interest" description="Disordered" evidence="1">
    <location>
        <begin position="1150"/>
        <end position="1208"/>
    </location>
</feature>
<proteinExistence type="predicted"/>
<evidence type="ECO:0000259" key="3">
    <source>
        <dbReference type="PROSITE" id="PS50994"/>
    </source>
</evidence>
<dbReference type="SUPFAM" id="SSF53098">
    <property type="entry name" value="Ribonuclease H-like"/>
    <property type="match status" value="1"/>
</dbReference>
<dbReference type="InterPro" id="IPR012337">
    <property type="entry name" value="RNaseH-like_sf"/>
</dbReference>
<evidence type="ECO:0000313" key="7">
    <source>
        <dbReference type="Proteomes" id="UP001152797"/>
    </source>
</evidence>
<feature type="domain" description="Integrase catalytic" evidence="3">
    <location>
        <begin position="117"/>
        <end position="233"/>
    </location>
</feature>
<evidence type="ECO:0000256" key="1">
    <source>
        <dbReference type="SAM" id="MobiDB-lite"/>
    </source>
</evidence>
<keyword evidence="2" id="KW-0472">Membrane</keyword>
<comment type="caution">
    <text evidence="4">The sequence shown here is derived from an EMBL/GenBank/DDBJ whole genome shotgun (WGS) entry which is preliminary data.</text>
</comment>
<feature type="compositionally biased region" description="Basic and acidic residues" evidence="1">
    <location>
        <begin position="1177"/>
        <end position="1187"/>
    </location>
</feature>
<protein>
    <submittedName>
        <fullName evidence="6">1-alkyl-2-acetylglycerophosphocholine esterase</fullName>
    </submittedName>
</protein>
<dbReference type="EMBL" id="CAMXCT010003508">
    <property type="protein sequence ID" value="CAI4004839.1"/>
    <property type="molecule type" value="Genomic_DNA"/>
</dbReference>
<dbReference type="Gene3D" id="3.30.420.10">
    <property type="entry name" value="Ribonuclease H-like superfamily/Ribonuclease H"/>
    <property type="match status" value="1"/>
</dbReference>
<gene>
    <name evidence="4" type="ORF">C1SCF055_LOCUS30608</name>
</gene>
<dbReference type="GO" id="GO:0015074">
    <property type="term" value="P:DNA integration"/>
    <property type="evidence" value="ECO:0007669"/>
    <property type="project" value="InterPro"/>
</dbReference>
<dbReference type="PROSITE" id="PS50994">
    <property type="entry name" value="INTEGRASE"/>
    <property type="match status" value="1"/>
</dbReference>
<dbReference type="InterPro" id="IPR001584">
    <property type="entry name" value="Integrase_cat-core"/>
</dbReference>
<keyword evidence="2" id="KW-0812">Transmembrane</keyword>
<accession>A0A9P1G992</accession>
<reference evidence="5" key="2">
    <citation type="submission" date="2024-04" db="EMBL/GenBank/DDBJ databases">
        <authorList>
            <person name="Chen Y."/>
            <person name="Shah S."/>
            <person name="Dougan E. K."/>
            <person name="Thang M."/>
            <person name="Chan C."/>
        </authorList>
    </citation>
    <scope>NUCLEOTIDE SEQUENCE [LARGE SCALE GENOMIC DNA]</scope>
</reference>